<evidence type="ECO:0000313" key="1">
    <source>
        <dbReference type="EMBL" id="WMV40932.1"/>
    </source>
</evidence>
<evidence type="ECO:0000313" key="2">
    <source>
        <dbReference type="Proteomes" id="UP001234989"/>
    </source>
</evidence>
<organism evidence="1 2">
    <name type="scientific">Solanum verrucosum</name>
    <dbReference type="NCBI Taxonomy" id="315347"/>
    <lineage>
        <taxon>Eukaryota</taxon>
        <taxon>Viridiplantae</taxon>
        <taxon>Streptophyta</taxon>
        <taxon>Embryophyta</taxon>
        <taxon>Tracheophyta</taxon>
        <taxon>Spermatophyta</taxon>
        <taxon>Magnoliopsida</taxon>
        <taxon>eudicotyledons</taxon>
        <taxon>Gunneridae</taxon>
        <taxon>Pentapetalae</taxon>
        <taxon>asterids</taxon>
        <taxon>lamiids</taxon>
        <taxon>Solanales</taxon>
        <taxon>Solanaceae</taxon>
        <taxon>Solanoideae</taxon>
        <taxon>Solaneae</taxon>
        <taxon>Solanum</taxon>
    </lineage>
</organism>
<accession>A0AAF0U7Y7</accession>
<dbReference type="EMBL" id="CP133619">
    <property type="protein sequence ID" value="WMV40932.1"/>
    <property type="molecule type" value="Genomic_DNA"/>
</dbReference>
<dbReference type="Proteomes" id="UP001234989">
    <property type="component" value="Chromosome 8"/>
</dbReference>
<gene>
    <name evidence="1" type="ORF">MTR67_034317</name>
</gene>
<proteinExistence type="predicted"/>
<sequence>RNLSVKTNNKPRHFKRGKLRFSRASKGIDSRYHVGTEILTVGSDTTPDINTNFGWLGYHVSTLTFCVWVP</sequence>
<feature type="non-terminal residue" evidence="1">
    <location>
        <position position="1"/>
    </location>
</feature>
<protein>
    <submittedName>
        <fullName evidence="1">Uncharacterized protein</fullName>
    </submittedName>
</protein>
<dbReference type="AlphaFoldDB" id="A0AAF0U7Y7"/>
<reference evidence="1" key="1">
    <citation type="submission" date="2023-08" db="EMBL/GenBank/DDBJ databases">
        <title>A de novo genome assembly of Solanum verrucosum Schlechtendal, a Mexican diploid species geographically isolated from the other diploid A-genome species in potato relatives.</title>
        <authorList>
            <person name="Hosaka K."/>
        </authorList>
    </citation>
    <scope>NUCLEOTIDE SEQUENCE</scope>
    <source>
        <tissue evidence="1">Young leaves</tissue>
    </source>
</reference>
<name>A0AAF0U7Y7_SOLVR</name>
<keyword evidence="2" id="KW-1185">Reference proteome</keyword>